<dbReference type="InterPro" id="IPR011333">
    <property type="entry name" value="SKP1/BTB/POZ_sf"/>
</dbReference>
<dbReference type="Proteomes" id="UP000054558">
    <property type="component" value="Unassembled WGS sequence"/>
</dbReference>
<dbReference type="SUPFAM" id="SSF49599">
    <property type="entry name" value="TRAF domain-like"/>
    <property type="match status" value="1"/>
</dbReference>
<protein>
    <submittedName>
        <fullName evidence="4">BTB/POZ/Kelch-associated protein</fullName>
    </submittedName>
</protein>
<evidence type="ECO:0000256" key="2">
    <source>
        <dbReference type="ARBA" id="ARBA00004906"/>
    </source>
</evidence>
<dbReference type="OMA" id="KWAKANS"/>
<dbReference type="PANTHER" id="PTHR46336">
    <property type="entry name" value="OS02G0260700 PROTEIN"/>
    <property type="match status" value="1"/>
</dbReference>
<dbReference type="SUPFAM" id="SSF54695">
    <property type="entry name" value="POZ domain"/>
    <property type="match status" value="1"/>
</dbReference>
<feature type="domain" description="BTB" evidence="3">
    <location>
        <begin position="42"/>
        <end position="124"/>
    </location>
</feature>
<evidence type="ECO:0000256" key="1">
    <source>
        <dbReference type="ARBA" id="ARBA00002668"/>
    </source>
</evidence>
<dbReference type="STRING" id="105231.A0A1Y1ICY6"/>
<keyword evidence="5" id="KW-1185">Reference proteome</keyword>
<reference evidence="4 5" key="1">
    <citation type="journal article" date="2014" name="Nat. Commun.">
        <title>Klebsormidium flaccidum genome reveals primary factors for plant terrestrial adaptation.</title>
        <authorList>
            <person name="Hori K."/>
            <person name="Maruyama F."/>
            <person name="Fujisawa T."/>
            <person name="Togashi T."/>
            <person name="Yamamoto N."/>
            <person name="Seo M."/>
            <person name="Sato S."/>
            <person name="Yamada T."/>
            <person name="Mori H."/>
            <person name="Tajima N."/>
            <person name="Moriyama T."/>
            <person name="Ikeuchi M."/>
            <person name="Watanabe M."/>
            <person name="Wada H."/>
            <person name="Kobayashi K."/>
            <person name="Saito M."/>
            <person name="Masuda T."/>
            <person name="Sasaki-Sekimoto Y."/>
            <person name="Mashiguchi K."/>
            <person name="Awai K."/>
            <person name="Shimojima M."/>
            <person name="Masuda S."/>
            <person name="Iwai M."/>
            <person name="Nobusawa T."/>
            <person name="Narise T."/>
            <person name="Kondo S."/>
            <person name="Saito H."/>
            <person name="Sato R."/>
            <person name="Murakawa M."/>
            <person name="Ihara Y."/>
            <person name="Oshima-Yamada Y."/>
            <person name="Ohtaka K."/>
            <person name="Satoh M."/>
            <person name="Sonobe K."/>
            <person name="Ishii M."/>
            <person name="Ohtani R."/>
            <person name="Kanamori-Sato M."/>
            <person name="Honoki R."/>
            <person name="Miyazaki D."/>
            <person name="Mochizuki H."/>
            <person name="Umetsu J."/>
            <person name="Higashi K."/>
            <person name="Shibata D."/>
            <person name="Kamiya Y."/>
            <person name="Sato N."/>
            <person name="Nakamura Y."/>
            <person name="Tabata S."/>
            <person name="Ida S."/>
            <person name="Kurokawa K."/>
            <person name="Ohta H."/>
        </authorList>
    </citation>
    <scope>NUCLEOTIDE SEQUENCE [LARGE SCALE GENOMIC DNA]</scope>
    <source>
        <strain evidence="4 5">NIES-2285</strain>
    </source>
</reference>
<dbReference type="InterPro" id="IPR045890">
    <property type="entry name" value="POB1-like"/>
</dbReference>
<name>A0A1Y1ICY6_KLENI</name>
<organism evidence="4 5">
    <name type="scientific">Klebsormidium nitens</name>
    <name type="common">Green alga</name>
    <name type="synonym">Ulothrix nitens</name>
    <dbReference type="NCBI Taxonomy" id="105231"/>
    <lineage>
        <taxon>Eukaryota</taxon>
        <taxon>Viridiplantae</taxon>
        <taxon>Streptophyta</taxon>
        <taxon>Klebsormidiophyceae</taxon>
        <taxon>Klebsormidiales</taxon>
        <taxon>Klebsormidiaceae</taxon>
        <taxon>Klebsormidium</taxon>
    </lineage>
</organism>
<accession>A0A1Y1ICY6</accession>
<dbReference type="Pfam" id="PF07707">
    <property type="entry name" value="BACK"/>
    <property type="match status" value="1"/>
</dbReference>
<dbReference type="PANTHER" id="PTHR46336:SF3">
    <property type="entry name" value="BTB_POZ DOMAIN-CONTAINING PROTEIN POB1"/>
    <property type="match status" value="1"/>
</dbReference>
<proteinExistence type="predicted"/>
<comment type="function">
    <text evidence="1">May act as a substrate-specific adapter of an E3 ubiquitin-protein ligase complex (CUL3-RBX1-BTB) which mediates the ubiquitination and subsequent proteasomal degradation of target proteins.</text>
</comment>
<dbReference type="InterPro" id="IPR011705">
    <property type="entry name" value="BACK"/>
</dbReference>
<evidence type="ECO:0000313" key="5">
    <source>
        <dbReference type="Proteomes" id="UP000054558"/>
    </source>
</evidence>
<dbReference type="AlphaFoldDB" id="A0A1Y1ICY6"/>
<evidence type="ECO:0000259" key="3">
    <source>
        <dbReference type="PROSITE" id="PS50097"/>
    </source>
</evidence>
<dbReference type="PROSITE" id="PS50097">
    <property type="entry name" value="BTB"/>
    <property type="match status" value="1"/>
</dbReference>
<sequence>METDGEPDVCCITNDFSFAYDNAAFSDRVLQLRVKDSPIPLGQLTLTSGDASSSGMPQNCRTRSIHVSSAILAGRSAYFMKLFGPSGFKESMQKNVTLEVFPEEERPMILLLRFMFGGGHVLDSVTDPTEIKTLLMLADRFEVRACAEQCVRSLARLPLTLANSLFFLTLPESLQQTYGPLKKVVKSCSTFLVSNFKGLSQADHFEQLKTVPLPVMENLLKSDLMVEAEARVFEVFLAWIRYHYPADCRQERDEAVARLAPLIRFPFMPGEYLYDCAAKAPELDTPVGRDLINEALWYKAFSEERRQELAVTTMEHSRYRMRRYGHFVSFTFQFRLEQFLGLTLNGGSLQSPQFRVGAHEFDVKISRCSRANDAGTYAMFIGLWRVGSSKGTAECEFLVQTQPSGDFISPRGFVKGGDFPGPQQDWSFHDWLGIPWEEAIGPHSPYLQDGLMTIRADVLVLDPTYYNPKEGPTRLCK</sequence>
<dbReference type="InterPro" id="IPR000210">
    <property type="entry name" value="BTB/POZ_dom"/>
</dbReference>
<comment type="pathway">
    <text evidence="2">Protein modification; protein ubiquitination.</text>
</comment>
<dbReference type="OrthoDB" id="45365at2759"/>
<dbReference type="Gene3D" id="3.30.710.10">
    <property type="entry name" value="Potassium Channel Kv1.1, Chain A"/>
    <property type="match status" value="1"/>
</dbReference>
<dbReference type="SMART" id="SM00875">
    <property type="entry name" value="BACK"/>
    <property type="match status" value="1"/>
</dbReference>
<dbReference type="EMBL" id="DF237211">
    <property type="protein sequence ID" value="GAQ85948.1"/>
    <property type="molecule type" value="Genomic_DNA"/>
</dbReference>
<evidence type="ECO:0000313" key="4">
    <source>
        <dbReference type="EMBL" id="GAQ85948.1"/>
    </source>
</evidence>
<dbReference type="Gene3D" id="1.25.40.420">
    <property type="match status" value="1"/>
</dbReference>
<dbReference type="Pfam" id="PF00651">
    <property type="entry name" value="BTB"/>
    <property type="match status" value="1"/>
</dbReference>
<gene>
    <name evidence="4" type="ORF">KFL_002620140</name>
</gene>